<keyword evidence="1" id="KW-1133">Transmembrane helix</keyword>
<evidence type="ECO:0008006" key="4">
    <source>
        <dbReference type="Google" id="ProtNLM"/>
    </source>
</evidence>
<feature type="transmembrane region" description="Helical" evidence="1">
    <location>
        <begin position="103"/>
        <end position="123"/>
    </location>
</feature>
<accession>A0A7W7CYH3</accession>
<dbReference type="Proteomes" id="UP000542742">
    <property type="component" value="Unassembled WGS sequence"/>
</dbReference>
<feature type="transmembrane region" description="Helical" evidence="1">
    <location>
        <begin position="44"/>
        <end position="68"/>
    </location>
</feature>
<organism evidence="2 3">
    <name type="scientific">Paractinoplanes abujensis</name>
    <dbReference type="NCBI Taxonomy" id="882441"/>
    <lineage>
        <taxon>Bacteria</taxon>
        <taxon>Bacillati</taxon>
        <taxon>Actinomycetota</taxon>
        <taxon>Actinomycetes</taxon>
        <taxon>Micromonosporales</taxon>
        <taxon>Micromonosporaceae</taxon>
        <taxon>Paractinoplanes</taxon>
    </lineage>
</organism>
<sequence length="131" mass="13538">MTGEKSVVDNPPSLLWAVRLLYLECAALAGLTIYLLVLDLTSDAVHVGMAVALTVFAALGVAAIFFVARGLGRRTRGARGPSIVIQLFTIAAGGFLLQVGPAWLGVVLMALGVLIGLLVVLPASTRALGID</sequence>
<reference evidence="2 3" key="1">
    <citation type="submission" date="2020-08" db="EMBL/GenBank/DDBJ databases">
        <title>Sequencing the genomes of 1000 actinobacteria strains.</title>
        <authorList>
            <person name="Klenk H.-P."/>
        </authorList>
    </citation>
    <scope>NUCLEOTIDE SEQUENCE [LARGE SCALE GENOMIC DNA]</scope>
    <source>
        <strain evidence="2 3">DSM 45518</strain>
    </source>
</reference>
<keyword evidence="1" id="KW-0812">Transmembrane</keyword>
<gene>
    <name evidence="2" type="ORF">BKA14_007124</name>
</gene>
<dbReference type="RefSeq" id="WP_239092563.1">
    <property type="nucleotide sequence ID" value="NZ_BOMC01000020.1"/>
</dbReference>
<protein>
    <recommendedName>
        <fullName evidence="4">Integral membrane protein</fullName>
    </recommendedName>
</protein>
<dbReference type="EMBL" id="JACHMF010000001">
    <property type="protein sequence ID" value="MBB4696976.1"/>
    <property type="molecule type" value="Genomic_DNA"/>
</dbReference>
<keyword evidence="1" id="KW-0472">Membrane</keyword>
<evidence type="ECO:0000256" key="1">
    <source>
        <dbReference type="SAM" id="Phobius"/>
    </source>
</evidence>
<name>A0A7W7CYH3_9ACTN</name>
<comment type="caution">
    <text evidence="2">The sequence shown here is derived from an EMBL/GenBank/DDBJ whole genome shotgun (WGS) entry which is preliminary data.</text>
</comment>
<proteinExistence type="predicted"/>
<feature type="transmembrane region" description="Helical" evidence="1">
    <location>
        <begin position="80"/>
        <end position="97"/>
    </location>
</feature>
<feature type="transmembrane region" description="Helical" evidence="1">
    <location>
        <begin position="20"/>
        <end position="38"/>
    </location>
</feature>
<evidence type="ECO:0000313" key="3">
    <source>
        <dbReference type="Proteomes" id="UP000542742"/>
    </source>
</evidence>
<evidence type="ECO:0000313" key="2">
    <source>
        <dbReference type="EMBL" id="MBB4696976.1"/>
    </source>
</evidence>
<dbReference type="AlphaFoldDB" id="A0A7W7CYH3"/>
<keyword evidence="3" id="KW-1185">Reference proteome</keyword>